<evidence type="ECO:0000313" key="1">
    <source>
        <dbReference type="EMBL" id="SFB50305.1"/>
    </source>
</evidence>
<evidence type="ECO:0000313" key="2">
    <source>
        <dbReference type="Proteomes" id="UP000243799"/>
    </source>
</evidence>
<accession>A0A1I1BIV9</accession>
<protein>
    <submittedName>
        <fullName evidence="1">Uncharacterized protein</fullName>
    </submittedName>
</protein>
<proteinExistence type="predicted"/>
<dbReference type="EMBL" id="FOKG01000014">
    <property type="protein sequence ID" value="SFB50305.1"/>
    <property type="molecule type" value="Genomic_DNA"/>
</dbReference>
<name>A0A1I1BIV9_9PSEU</name>
<gene>
    <name evidence="1" type="ORF">SAMN05216266_114169</name>
</gene>
<dbReference type="AlphaFoldDB" id="A0A1I1BIV9"/>
<organism evidence="1 2">
    <name type="scientific">Amycolatopsis marina</name>
    <dbReference type="NCBI Taxonomy" id="490629"/>
    <lineage>
        <taxon>Bacteria</taxon>
        <taxon>Bacillati</taxon>
        <taxon>Actinomycetota</taxon>
        <taxon>Actinomycetes</taxon>
        <taxon>Pseudonocardiales</taxon>
        <taxon>Pseudonocardiaceae</taxon>
        <taxon>Amycolatopsis</taxon>
    </lineage>
</organism>
<dbReference type="STRING" id="490629.SAMN05216266_114169"/>
<dbReference type="Proteomes" id="UP000243799">
    <property type="component" value="Unassembled WGS sequence"/>
</dbReference>
<sequence length="51" mass="5476">MLVDHSKVDSAPVSYWAPLDREHTVIVDDGGDPAALRVFGDSVLVVPTGRD</sequence>
<keyword evidence="2" id="KW-1185">Reference proteome</keyword>
<reference evidence="2" key="1">
    <citation type="submission" date="2016-10" db="EMBL/GenBank/DDBJ databases">
        <authorList>
            <person name="Varghese N."/>
            <person name="Submissions S."/>
        </authorList>
    </citation>
    <scope>NUCLEOTIDE SEQUENCE [LARGE SCALE GENOMIC DNA]</scope>
    <source>
        <strain evidence="2">CGMCC 4.3568</strain>
    </source>
</reference>